<dbReference type="Proteomes" id="UP000515908">
    <property type="component" value="Chromosome 24"/>
</dbReference>
<keyword evidence="5 11" id="KW-0418">Kinase</keyword>
<keyword evidence="3" id="KW-0808">Transferase</keyword>
<evidence type="ECO:0000256" key="5">
    <source>
        <dbReference type="ARBA" id="ARBA00022777"/>
    </source>
</evidence>
<feature type="compositionally biased region" description="Pro residues" evidence="9">
    <location>
        <begin position="400"/>
        <end position="412"/>
    </location>
</feature>
<evidence type="ECO:0000256" key="1">
    <source>
        <dbReference type="ARBA" id="ARBA00012513"/>
    </source>
</evidence>
<keyword evidence="2" id="KW-0723">Serine/threonine-protein kinase</keyword>
<feature type="compositionally biased region" description="Pro residues" evidence="9">
    <location>
        <begin position="266"/>
        <end position="275"/>
    </location>
</feature>
<evidence type="ECO:0000256" key="7">
    <source>
        <dbReference type="ARBA" id="ARBA00047899"/>
    </source>
</evidence>
<feature type="compositionally biased region" description="Basic and acidic residues" evidence="9">
    <location>
        <begin position="324"/>
        <end position="341"/>
    </location>
</feature>
<comment type="catalytic activity">
    <reaction evidence="7">
        <text>L-threonyl-[protein] + ATP = O-phospho-L-threonyl-[protein] + ADP + H(+)</text>
        <dbReference type="Rhea" id="RHEA:46608"/>
        <dbReference type="Rhea" id="RHEA-COMP:11060"/>
        <dbReference type="Rhea" id="RHEA-COMP:11605"/>
        <dbReference type="ChEBI" id="CHEBI:15378"/>
        <dbReference type="ChEBI" id="CHEBI:30013"/>
        <dbReference type="ChEBI" id="CHEBI:30616"/>
        <dbReference type="ChEBI" id="CHEBI:61977"/>
        <dbReference type="ChEBI" id="CHEBI:456216"/>
        <dbReference type="EC" id="2.7.11.1"/>
    </reaction>
</comment>
<dbReference type="GO" id="GO:0004674">
    <property type="term" value="F:protein serine/threonine kinase activity"/>
    <property type="evidence" value="ECO:0007669"/>
    <property type="project" value="UniProtKB-KW"/>
</dbReference>
<keyword evidence="4" id="KW-0547">Nucleotide-binding</keyword>
<name>A0A7G2CSI5_9TRYP</name>
<feature type="region of interest" description="Disordered" evidence="9">
    <location>
        <begin position="364"/>
        <end position="484"/>
    </location>
</feature>
<feature type="compositionally biased region" description="Basic and acidic residues" evidence="9">
    <location>
        <begin position="213"/>
        <end position="225"/>
    </location>
</feature>
<sequence>MEELSVSLRLRHDNIVRVLESYFEDDGVLYVVLEYQPGGDLDSFLSKLNTLKKHPTQETILLWYEQLLDAVAYCHRNNVIHRDIKPGNIFLSKDTKTLYLGDFGSAKLMQGSGNMTSTFVGSPLWISPEVLLGERYTFSSDMWSLGCVLYEIAAGRRPFTAASFAKLVQDVTAGKVAPLPATVPGPIQDIILSMLRVNPSARISADEALAKVKAMRESPRPEPAKDAITLHTPQVADLGTPQHSKTKLVVKNPPKETTPPRTTPSLTPPDSPTPPGGEDYSNVYAREADDYDPLRASSAPSSVSRGPSEDPYSRRAASSANDAGRGREEEAGPDLWEAHENDFEDIEQYLGQFRAHDYEVLKTQREREARASQQQEEENAFQAPPPNRKIKVVQQRNPSPGRPSPPRRPAPPQVRRTQAVYSRPSNKPAAKKRISVSSKPAVPKHITASHQPRQASHARSPPQYSAEEVSAMEAQREAQRVKREAERAAMKELIQQRRAKGKKDLGVKIVLPDQLEYTDNGIVPLNMESD</sequence>
<organism evidence="11 12">
    <name type="scientific">Angomonas deanei</name>
    <dbReference type="NCBI Taxonomy" id="59799"/>
    <lineage>
        <taxon>Eukaryota</taxon>
        <taxon>Discoba</taxon>
        <taxon>Euglenozoa</taxon>
        <taxon>Kinetoplastea</taxon>
        <taxon>Metakinetoplastina</taxon>
        <taxon>Trypanosomatida</taxon>
        <taxon>Trypanosomatidae</taxon>
        <taxon>Strigomonadinae</taxon>
        <taxon>Angomonas</taxon>
    </lineage>
</organism>
<keyword evidence="6" id="KW-0067">ATP-binding</keyword>
<feature type="region of interest" description="Disordered" evidence="9">
    <location>
        <begin position="213"/>
        <end position="342"/>
    </location>
</feature>
<gene>
    <name evidence="11" type="ORF">ADEAN_000970600</name>
</gene>
<dbReference type="SUPFAM" id="SSF56112">
    <property type="entry name" value="Protein kinase-like (PK-like)"/>
    <property type="match status" value="1"/>
</dbReference>
<accession>A0A7G2CSI5</accession>
<comment type="catalytic activity">
    <reaction evidence="8">
        <text>L-seryl-[protein] + ATP = O-phospho-L-seryl-[protein] + ADP + H(+)</text>
        <dbReference type="Rhea" id="RHEA:17989"/>
        <dbReference type="Rhea" id="RHEA-COMP:9863"/>
        <dbReference type="Rhea" id="RHEA-COMP:11604"/>
        <dbReference type="ChEBI" id="CHEBI:15378"/>
        <dbReference type="ChEBI" id="CHEBI:29999"/>
        <dbReference type="ChEBI" id="CHEBI:30616"/>
        <dbReference type="ChEBI" id="CHEBI:83421"/>
        <dbReference type="ChEBI" id="CHEBI:456216"/>
        <dbReference type="EC" id="2.7.11.1"/>
    </reaction>
</comment>
<feature type="compositionally biased region" description="Basic and acidic residues" evidence="9">
    <location>
        <begin position="474"/>
        <end position="484"/>
    </location>
</feature>
<dbReference type="PANTHER" id="PTHR44899">
    <property type="entry name" value="CAMK FAMILY PROTEIN KINASE"/>
    <property type="match status" value="1"/>
</dbReference>
<dbReference type="InterPro" id="IPR008271">
    <property type="entry name" value="Ser/Thr_kinase_AS"/>
</dbReference>
<dbReference type="OrthoDB" id="248923at2759"/>
<dbReference type="VEuPathDB" id="TriTrypDB:ADEAN_000970600"/>
<dbReference type="AlphaFoldDB" id="A0A7G2CSI5"/>
<evidence type="ECO:0000313" key="11">
    <source>
        <dbReference type="EMBL" id="CAD2222167.1"/>
    </source>
</evidence>
<reference evidence="11 12" key="1">
    <citation type="submission" date="2020-08" db="EMBL/GenBank/DDBJ databases">
        <authorList>
            <person name="Newling K."/>
            <person name="Davey J."/>
            <person name="Forrester S."/>
        </authorList>
    </citation>
    <scope>NUCLEOTIDE SEQUENCE [LARGE SCALE GENOMIC DNA]</scope>
    <source>
        <strain evidence="12">Crithidia deanei Carvalho (ATCC PRA-265)</strain>
    </source>
</reference>
<evidence type="ECO:0000256" key="4">
    <source>
        <dbReference type="ARBA" id="ARBA00022741"/>
    </source>
</evidence>
<dbReference type="InterPro" id="IPR000719">
    <property type="entry name" value="Prot_kinase_dom"/>
</dbReference>
<evidence type="ECO:0000256" key="8">
    <source>
        <dbReference type="ARBA" id="ARBA00048679"/>
    </source>
</evidence>
<proteinExistence type="predicted"/>
<dbReference type="PROSITE" id="PS50011">
    <property type="entry name" value="PROTEIN_KINASE_DOM"/>
    <property type="match status" value="1"/>
</dbReference>
<evidence type="ECO:0000256" key="2">
    <source>
        <dbReference type="ARBA" id="ARBA00022527"/>
    </source>
</evidence>
<dbReference type="Pfam" id="PF00069">
    <property type="entry name" value="Pkinase"/>
    <property type="match status" value="1"/>
</dbReference>
<keyword evidence="12" id="KW-1185">Reference proteome</keyword>
<evidence type="ECO:0000256" key="9">
    <source>
        <dbReference type="SAM" id="MobiDB-lite"/>
    </source>
</evidence>
<feature type="domain" description="Protein kinase" evidence="10">
    <location>
        <begin position="1"/>
        <end position="215"/>
    </location>
</feature>
<feature type="compositionally biased region" description="Low complexity" evidence="9">
    <location>
        <begin position="295"/>
        <end position="306"/>
    </location>
</feature>
<evidence type="ECO:0000256" key="6">
    <source>
        <dbReference type="ARBA" id="ARBA00022840"/>
    </source>
</evidence>
<dbReference type="EMBL" id="LR877168">
    <property type="protein sequence ID" value="CAD2222167.1"/>
    <property type="molecule type" value="Genomic_DNA"/>
</dbReference>
<evidence type="ECO:0000256" key="3">
    <source>
        <dbReference type="ARBA" id="ARBA00022679"/>
    </source>
</evidence>
<evidence type="ECO:0000313" key="12">
    <source>
        <dbReference type="Proteomes" id="UP000515908"/>
    </source>
</evidence>
<evidence type="ECO:0000259" key="10">
    <source>
        <dbReference type="PROSITE" id="PS50011"/>
    </source>
</evidence>
<dbReference type="GO" id="GO:0005524">
    <property type="term" value="F:ATP binding"/>
    <property type="evidence" value="ECO:0007669"/>
    <property type="project" value="UniProtKB-KW"/>
</dbReference>
<dbReference type="Gene3D" id="1.10.510.10">
    <property type="entry name" value="Transferase(Phosphotransferase) domain 1"/>
    <property type="match status" value="1"/>
</dbReference>
<protein>
    <recommendedName>
        <fullName evidence="1">non-specific serine/threonine protein kinase</fullName>
        <ecNumber evidence="1">2.7.11.1</ecNumber>
    </recommendedName>
</protein>
<dbReference type="InterPro" id="IPR051131">
    <property type="entry name" value="NEK_Ser/Thr_kinase_NIMA"/>
</dbReference>
<dbReference type="InterPro" id="IPR011009">
    <property type="entry name" value="Kinase-like_dom_sf"/>
</dbReference>
<dbReference type="PANTHER" id="PTHR44899:SF3">
    <property type="entry name" value="SERINE_THREONINE-PROTEIN KINASE NEK1"/>
    <property type="match status" value="1"/>
</dbReference>
<dbReference type="PROSITE" id="PS00108">
    <property type="entry name" value="PROTEIN_KINASE_ST"/>
    <property type="match status" value="1"/>
</dbReference>
<dbReference type="SMART" id="SM00220">
    <property type="entry name" value="S_TKc"/>
    <property type="match status" value="1"/>
</dbReference>
<dbReference type="EC" id="2.7.11.1" evidence="1"/>